<evidence type="ECO:0000256" key="4">
    <source>
        <dbReference type="ARBA" id="ARBA00022692"/>
    </source>
</evidence>
<evidence type="ECO:0000256" key="7">
    <source>
        <dbReference type="SAM" id="Phobius"/>
    </source>
</evidence>
<dbReference type="EMBL" id="JAUSTQ010000013">
    <property type="protein sequence ID" value="MDQ0160559.1"/>
    <property type="molecule type" value="Genomic_DNA"/>
</dbReference>
<evidence type="ECO:0000256" key="2">
    <source>
        <dbReference type="ARBA" id="ARBA00007430"/>
    </source>
</evidence>
<keyword evidence="9" id="KW-1185">Reference proteome</keyword>
<dbReference type="Proteomes" id="UP001224359">
    <property type="component" value="Unassembled WGS sequence"/>
</dbReference>
<feature type="transmembrane region" description="Helical" evidence="7">
    <location>
        <begin position="115"/>
        <end position="136"/>
    </location>
</feature>
<dbReference type="Pfam" id="PF13440">
    <property type="entry name" value="Polysacc_synt_3"/>
    <property type="match status" value="1"/>
</dbReference>
<feature type="transmembrane region" description="Helical" evidence="7">
    <location>
        <begin position="359"/>
        <end position="378"/>
    </location>
</feature>
<reference evidence="8 9" key="1">
    <citation type="submission" date="2023-07" db="EMBL/GenBank/DDBJ databases">
        <title>Genomic Encyclopedia of Type Strains, Phase IV (KMG-IV): sequencing the most valuable type-strain genomes for metagenomic binning, comparative biology and taxonomic classification.</title>
        <authorList>
            <person name="Goeker M."/>
        </authorList>
    </citation>
    <scope>NUCLEOTIDE SEQUENCE [LARGE SCALE GENOMIC DNA]</scope>
    <source>
        <strain evidence="8 9">DSM 16460</strain>
    </source>
</reference>
<keyword evidence="5 7" id="KW-1133">Transmembrane helix</keyword>
<feature type="transmembrane region" description="Helical" evidence="7">
    <location>
        <begin position="327"/>
        <end position="352"/>
    </location>
</feature>
<evidence type="ECO:0000256" key="1">
    <source>
        <dbReference type="ARBA" id="ARBA00004651"/>
    </source>
</evidence>
<evidence type="ECO:0000256" key="5">
    <source>
        <dbReference type="ARBA" id="ARBA00022989"/>
    </source>
</evidence>
<keyword evidence="3" id="KW-1003">Cell membrane</keyword>
<gene>
    <name evidence="8" type="ORF">J2S77_002563</name>
</gene>
<organism evidence="8 9">
    <name type="scientific">Alkalibacillus salilacus</name>
    <dbReference type="NCBI Taxonomy" id="284582"/>
    <lineage>
        <taxon>Bacteria</taxon>
        <taxon>Bacillati</taxon>
        <taxon>Bacillota</taxon>
        <taxon>Bacilli</taxon>
        <taxon>Bacillales</taxon>
        <taxon>Bacillaceae</taxon>
        <taxon>Alkalibacillus</taxon>
    </lineage>
</organism>
<feature type="transmembrane region" description="Helical" evidence="7">
    <location>
        <begin position="288"/>
        <end position="315"/>
    </location>
</feature>
<comment type="similarity">
    <text evidence="2">Belongs to the polysaccharide synthase family.</text>
</comment>
<dbReference type="PANTHER" id="PTHR30250:SF10">
    <property type="entry name" value="LIPOPOLYSACCHARIDE BIOSYNTHESIS PROTEIN WZXC"/>
    <property type="match status" value="1"/>
</dbReference>
<evidence type="ECO:0000313" key="8">
    <source>
        <dbReference type="EMBL" id="MDQ0160559.1"/>
    </source>
</evidence>
<feature type="transmembrane region" description="Helical" evidence="7">
    <location>
        <begin position="255"/>
        <end position="276"/>
    </location>
</feature>
<evidence type="ECO:0000256" key="3">
    <source>
        <dbReference type="ARBA" id="ARBA00022475"/>
    </source>
</evidence>
<comment type="caution">
    <text evidence="8">The sequence shown here is derived from an EMBL/GenBank/DDBJ whole genome shotgun (WGS) entry which is preliminary data.</text>
</comment>
<keyword evidence="6 7" id="KW-0472">Membrane</keyword>
<comment type="subcellular location">
    <subcellularLocation>
        <location evidence="1">Cell membrane</location>
        <topology evidence="1">Multi-pass membrane protein</topology>
    </subcellularLocation>
</comment>
<dbReference type="InterPro" id="IPR050833">
    <property type="entry name" value="Poly_Biosynth_Transport"/>
</dbReference>
<sequence length="483" mass="54816">MKDITRKAIHGFKWTGIKTLTNSLLQPIFRISLAILLTPSEYAYVAVILLIVSLTEMISNFGFGEFIVQKMRFNDKVFSSTIYAILLVNLVIISILYFIRGFISDYFSLSELDKIISLLLIVIIINSLAKISAFVLNREFLFKIEVIGKMSKYIIETLISLVLISVGLGIWGFVYGLLISNSVNLLINLHGIIKYASLKLTPILSLKHFENYRLFISQIGFKKILTFSGQKIDEVIIGGILTPDILGVYSFVKTLLIQIQSLITSSIGQVMLPLYSNFQNDNGELQKYYLIISYLLFLIAFPLFLLCSLTAKYLVPLLFDESWYKSIVIFEGLAIPIALIVLTSSVGTSLIYAKNKPGLLLSLELIMIPLYILSLVLLGNSLNMIIVLYSIFLILRFVIIQYFINKLIGLNMRRYVVNIKFPCLGLLTMLIIYKLINHLTINPPLIIMLIITILLLGFSYVVVVLLFERNRILNYLKLIRKGV</sequence>
<proteinExistence type="inferred from homology"/>
<dbReference type="RefSeq" id="WP_306977898.1">
    <property type="nucleotide sequence ID" value="NZ_JAUSTQ010000013.1"/>
</dbReference>
<protein>
    <submittedName>
        <fullName evidence="8">O-antigen/teichoic acid export membrane protein</fullName>
    </submittedName>
</protein>
<feature type="transmembrane region" description="Helical" evidence="7">
    <location>
        <begin position="384"/>
        <end position="403"/>
    </location>
</feature>
<feature type="transmembrane region" description="Helical" evidence="7">
    <location>
        <begin position="20"/>
        <end position="37"/>
    </location>
</feature>
<dbReference type="PANTHER" id="PTHR30250">
    <property type="entry name" value="PST FAMILY PREDICTED COLANIC ACID TRANSPORTER"/>
    <property type="match status" value="1"/>
</dbReference>
<evidence type="ECO:0000256" key="6">
    <source>
        <dbReference type="ARBA" id="ARBA00023136"/>
    </source>
</evidence>
<feature type="transmembrane region" description="Helical" evidence="7">
    <location>
        <begin position="80"/>
        <end position="103"/>
    </location>
</feature>
<name>A0ABT9VHX0_9BACI</name>
<feature type="transmembrane region" description="Helical" evidence="7">
    <location>
        <begin position="445"/>
        <end position="467"/>
    </location>
</feature>
<evidence type="ECO:0000313" key="9">
    <source>
        <dbReference type="Proteomes" id="UP001224359"/>
    </source>
</evidence>
<feature type="transmembrane region" description="Helical" evidence="7">
    <location>
        <begin position="157"/>
        <end position="179"/>
    </location>
</feature>
<accession>A0ABT9VHX0</accession>
<keyword evidence="4 7" id="KW-0812">Transmembrane</keyword>
<feature type="transmembrane region" description="Helical" evidence="7">
    <location>
        <begin position="43"/>
        <end position="68"/>
    </location>
</feature>
<feature type="transmembrane region" description="Helical" evidence="7">
    <location>
        <begin position="415"/>
        <end position="433"/>
    </location>
</feature>